<proteinExistence type="predicted"/>
<feature type="region of interest" description="Disordered" evidence="1">
    <location>
        <begin position="1"/>
        <end position="20"/>
    </location>
</feature>
<reference evidence="2 3" key="1">
    <citation type="submission" date="2015-02" db="EMBL/GenBank/DDBJ databases">
        <title>Draft genome sequence of Kitasatospora griseola MF730-N6, a bafilomycin, terpentecin and satosporin producer.</title>
        <authorList>
            <person name="Arens J.C."/>
            <person name="Haltli B."/>
            <person name="Kerr R.G."/>
        </authorList>
    </citation>
    <scope>NUCLEOTIDE SEQUENCE [LARGE SCALE GENOMIC DNA]</scope>
    <source>
        <strain evidence="2 3">MF730-N6</strain>
    </source>
</reference>
<sequence>MTAVADRQPETTGVAARNDHRTEVVERGSFCFAQCDCGWFAPGRRSRDKARRDAAAHRADPDPGD</sequence>
<dbReference type="Proteomes" id="UP000032066">
    <property type="component" value="Unassembled WGS sequence"/>
</dbReference>
<organism evidence="2 3">
    <name type="scientific">Kitasatospora griseola</name>
    <name type="common">Streptomyces griseolosporeus</name>
    <dbReference type="NCBI Taxonomy" id="2064"/>
    <lineage>
        <taxon>Bacteria</taxon>
        <taxon>Bacillati</taxon>
        <taxon>Actinomycetota</taxon>
        <taxon>Actinomycetes</taxon>
        <taxon>Kitasatosporales</taxon>
        <taxon>Streptomycetaceae</taxon>
        <taxon>Kitasatospora</taxon>
    </lineage>
</organism>
<feature type="region of interest" description="Disordered" evidence="1">
    <location>
        <begin position="40"/>
        <end position="65"/>
    </location>
</feature>
<dbReference type="EMBL" id="JXZB01000004">
    <property type="protein sequence ID" value="KIQ63208.1"/>
    <property type="molecule type" value="Genomic_DNA"/>
</dbReference>
<evidence type="ECO:0000313" key="2">
    <source>
        <dbReference type="EMBL" id="KIQ63208.1"/>
    </source>
</evidence>
<keyword evidence="3" id="KW-1185">Reference proteome</keyword>
<evidence type="ECO:0000313" key="3">
    <source>
        <dbReference type="Proteomes" id="UP000032066"/>
    </source>
</evidence>
<dbReference type="AlphaFoldDB" id="A0A0D0PXB5"/>
<feature type="compositionally biased region" description="Basic and acidic residues" evidence="1">
    <location>
        <begin position="50"/>
        <end position="65"/>
    </location>
</feature>
<evidence type="ECO:0000256" key="1">
    <source>
        <dbReference type="SAM" id="MobiDB-lite"/>
    </source>
</evidence>
<gene>
    <name evidence="2" type="ORF">TR51_31220</name>
</gene>
<accession>A0A0D0PXB5</accession>
<dbReference type="RefSeq" id="WP_152645261.1">
    <property type="nucleotide sequence ID" value="NZ_JXZB01000004.1"/>
</dbReference>
<name>A0A0D0PXB5_KITGR</name>
<dbReference type="PATRIC" id="fig|2064.6.peg.6615"/>
<protein>
    <recommendedName>
        <fullName evidence="4">Mobile element transfer</fullName>
    </recommendedName>
</protein>
<comment type="caution">
    <text evidence="2">The sequence shown here is derived from an EMBL/GenBank/DDBJ whole genome shotgun (WGS) entry which is preliminary data.</text>
</comment>
<evidence type="ECO:0008006" key="4">
    <source>
        <dbReference type="Google" id="ProtNLM"/>
    </source>
</evidence>